<keyword evidence="8" id="KW-0539">Nucleus</keyword>
<dbReference type="SMART" id="SM00487">
    <property type="entry name" value="DEXDc"/>
    <property type="match status" value="1"/>
</dbReference>
<dbReference type="GO" id="GO:0006312">
    <property type="term" value="P:mitotic recombination"/>
    <property type="evidence" value="ECO:0007669"/>
    <property type="project" value="EnsemblFungi"/>
</dbReference>
<dbReference type="GO" id="GO:0070987">
    <property type="term" value="P:error-free translesion synthesis"/>
    <property type="evidence" value="ECO:0007669"/>
    <property type="project" value="EnsemblFungi"/>
</dbReference>
<dbReference type="GeneID" id="30998152"/>
<feature type="compositionally biased region" description="Low complexity" evidence="9">
    <location>
        <begin position="102"/>
        <end position="122"/>
    </location>
</feature>
<dbReference type="PANTHER" id="PTHR10799">
    <property type="entry name" value="SNF2/RAD54 HELICASE FAMILY"/>
    <property type="match status" value="1"/>
</dbReference>
<dbReference type="Gene3D" id="3.40.50.300">
    <property type="entry name" value="P-loop containing nucleotide triphosphate hydrolases"/>
    <property type="match status" value="1"/>
</dbReference>
<dbReference type="GO" id="GO:0005634">
    <property type="term" value="C:nucleus"/>
    <property type="evidence" value="ECO:0007669"/>
    <property type="project" value="UniProtKB-SubCell"/>
</dbReference>
<protein>
    <submittedName>
        <fullName evidence="12">Uncharacterized protein</fullName>
    </submittedName>
</protein>
<keyword evidence="6" id="KW-0067">ATP-binding</keyword>
<dbReference type="GO" id="GO:0004386">
    <property type="term" value="F:helicase activity"/>
    <property type="evidence" value="ECO:0007669"/>
    <property type="project" value="UniProtKB-KW"/>
</dbReference>
<dbReference type="Pfam" id="PF00271">
    <property type="entry name" value="Helicase_C"/>
    <property type="match status" value="1"/>
</dbReference>
<dbReference type="RefSeq" id="XP_020075388.1">
    <property type="nucleotide sequence ID" value="XM_020223603.1"/>
</dbReference>
<evidence type="ECO:0000259" key="11">
    <source>
        <dbReference type="PROSITE" id="PS51194"/>
    </source>
</evidence>
<dbReference type="FunFam" id="3.40.50.10810:FF:000015">
    <property type="entry name" value="lymphoid-specific helicase isoform X1"/>
    <property type="match status" value="1"/>
</dbReference>
<feature type="compositionally biased region" description="Basic residues" evidence="9">
    <location>
        <begin position="80"/>
        <end position="92"/>
    </location>
</feature>
<dbReference type="InterPro" id="IPR001650">
    <property type="entry name" value="Helicase_C-like"/>
</dbReference>
<dbReference type="Gene3D" id="3.40.50.10810">
    <property type="entry name" value="Tandem AAA-ATPase domain"/>
    <property type="match status" value="1"/>
</dbReference>
<gene>
    <name evidence="12" type="ORF">HYPBUDRAFT_6732</name>
</gene>
<evidence type="ECO:0000313" key="12">
    <source>
        <dbReference type="EMBL" id="ODV66321.1"/>
    </source>
</evidence>
<evidence type="ECO:0000256" key="5">
    <source>
        <dbReference type="ARBA" id="ARBA00022806"/>
    </source>
</evidence>
<evidence type="ECO:0000313" key="13">
    <source>
        <dbReference type="Proteomes" id="UP000095085"/>
    </source>
</evidence>
<evidence type="ECO:0000256" key="3">
    <source>
        <dbReference type="ARBA" id="ARBA00022741"/>
    </source>
</evidence>
<dbReference type="PROSITE" id="PS51192">
    <property type="entry name" value="HELICASE_ATP_BIND_1"/>
    <property type="match status" value="1"/>
</dbReference>
<comment type="subcellular location">
    <subcellularLocation>
        <location evidence="1">Nucleus</location>
    </subcellularLocation>
</comment>
<dbReference type="STRING" id="984485.A0A1E4RGI2"/>
<dbReference type="Pfam" id="PF00176">
    <property type="entry name" value="SNF2-rel_dom"/>
    <property type="match status" value="1"/>
</dbReference>
<evidence type="ECO:0000256" key="7">
    <source>
        <dbReference type="ARBA" id="ARBA00023054"/>
    </source>
</evidence>
<comment type="similarity">
    <text evidence="2">Belongs to the SNF2/RAD54 helicase family.</text>
</comment>
<dbReference type="InterPro" id="IPR049730">
    <property type="entry name" value="SNF2/RAD54-like_C"/>
</dbReference>
<keyword evidence="4" id="KW-0378">Hydrolase</keyword>
<feature type="compositionally biased region" description="Basic and acidic residues" evidence="9">
    <location>
        <begin position="1"/>
        <end position="10"/>
    </location>
</feature>
<feature type="region of interest" description="Disordered" evidence="9">
    <location>
        <begin position="68"/>
        <end position="129"/>
    </location>
</feature>
<feature type="domain" description="Helicase ATP-binding" evidence="10">
    <location>
        <begin position="148"/>
        <end position="312"/>
    </location>
</feature>
<organism evidence="12 13">
    <name type="scientific">Hyphopichia burtonii NRRL Y-1933</name>
    <dbReference type="NCBI Taxonomy" id="984485"/>
    <lineage>
        <taxon>Eukaryota</taxon>
        <taxon>Fungi</taxon>
        <taxon>Dikarya</taxon>
        <taxon>Ascomycota</taxon>
        <taxon>Saccharomycotina</taxon>
        <taxon>Pichiomycetes</taxon>
        <taxon>Debaryomycetaceae</taxon>
        <taxon>Hyphopichia</taxon>
    </lineage>
</organism>
<dbReference type="PROSITE" id="PS51194">
    <property type="entry name" value="HELICASE_CTER"/>
    <property type="match status" value="1"/>
</dbReference>
<dbReference type="CDD" id="cd18793">
    <property type="entry name" value="SF2_C_SNF"/>
    <property type="match status" value="1"/>
</dbReference>
<evidence type="ECO:0000256" key="2">
    <source>
        <dbReference type="ARBA" id="ARBA00007025"/>
    </source>
</evidence>
<evidence type="ECO:0000256" key="8">
    <source>
        <dbReference type="ARBA" id="ARBA00023242"/>
    </source>
</evidence>
<dbReference type="InterPro" id="IPR014001">
    <property type="entry name" value="Helicase_ATP-bd"/>
</dbReference>
<dbReference type="Proteomes" id="UP000095085">
    <property type="component" value="Unassembled WGS sequence"/>
</dbReference>
<dbReference type="EMBL" id="KV454542">
    <property type="protein sequence ID" value="ODV66321.1"/>
    <property type="molecule type" value="Genomic_DNA"/>
</dbReference>
<dbReference type="SUPFAM" id="SSF52540">
    <property type="entry name" value="P-loop containing nucleoside triphosphate hydrolases"/>
    <property type="match status" value="2"/>
</dbReference>
<dbReference type="InterPro" id="IPR027417">
    <property type="entry name" value="P-loop_NTPase"/>
</dbReference>
<proteinExistence type="inferred from homology"/>
<reference evidence="13" key="1">
    <citation type="submission" date="2016-05" db="EMBL/GenBank/DDBJ databases">
        <title>Comparative genomics of biotechnologically important yeasts.</title>
        <authorList>
            <consortium name="DOE Joint Genome Institute"/>
            <person name="Riley R."/>
            <person name="Haridas S."/>
            <person name="Wolfe K.H."/>
            <person name="Lopes M.R."/>
            <person name="Hittinger C.T."/>
            <person name="Goker M."/>
            <person name="Salamov A."/>
            <person name="Wisecaver J."/>
            <person name="Long T.M."/>
            <person name="Aerts A.L."/>
            <person name="Barry K."/>
            <person name="Choi C."/>
            <person name="Clum A."/>
            <person name="Coughlan A.Y."/>
            <person name="Deshpande S."/>
            <person name="Douglass A.P."/>
            <person name="Hanson S.J."/>
            <person name="Klenk H.-P."/>
            <person name="Labutti K."/>
            <person name="Lapidus A."/>
            <person name="Lindquist E."/>
            <person name="Lipzen A."/>
            <person name="Meier-Kolthoff J.P."/>
            <person name="Ohm R.A."/>
            <person name="Otillar R.P."/>
            <person name="Pangilinan J."/>
            <person name="Peng Y."/>
            <person name="Rokas A."/>
            <person name="Rosa C.A."/>
            <person name="Scheuner C."/>
            <person name="Sibirny A.A."/>
            <person name="Slot J.C."/>
            <person name="Stielow J.B."/>
            <person name="Sun H."/>
            <person name="Kurtzman C.P."/>
            <person name="Blackwell M."/>
            <person name="Grigoriev I.V."/>
            <person name="Jeffries T.W."/>
        </authorList>
    </citation>
    <scope>NUCLEOTIDE SEQUENCE [LARGE SCALE GENOMIC DNA]</scope>
    <source>
        <strain evidence="13">NRRL Y-1933</strain>
    </source>
</reference>
<feature type="compositionally biased region" description="Basic and acidic residues" evidence="9">
    <location>
        <begin position="26"/>
        <end position="36"/>
    </location>
</feature>
<accession>A0A1E4RGI2</accession>
<keyword evidence="3" id="KW-0547">Nucleotide-binding</keyword>
<evidence type="ECO:0000259" key="10">
    <source>
        <dbReference type="PROSITE" id="PS51192"/>
    </source>
</evidence>
<dbReference type="InterPro" id="IPR000330">
    <property type="entry name" value="SNF2_N"/>
</dbReference>
<dbReference type="GO" id="GO:0016787">
    <property type="term" value="F:hydrolase activity"/>
    <property type="evidence" value="ECO:0007669"/>
    <property type="project" value="UniProtKB-KW"/>
</dbReference>
<keyword evidence="13" id="KW-1185">Reference proteome</keyword>
<feature type="domain" description="Helicase C-terminal" evidence="11">
    <location>
        <begin position="558"/>
        <end position="721"/>
    </location>
</feature>
<evidence type="ECO:0000256" key="6">
    <source>
        <dbReference type="ARBA" id="ARBA00022840"/>
    </source>
</evidence>
<keyword evidence="7" id="KW-0175">Coiled coil</keyword>
<sequence length="810" mass="94320">MTQDPPKEESPDLSELIQQNQDPVTEEQKQFNDLSTDDKLNRLNNLVKKSQIYSQIILDNILENTLNKKKNQQPAEPPKKKQKKGSKKKNKTPKNDVLSMLSNKVSDSTTKTKSIIESSQTSHTQKQPKLLSGGTLKDYQLDGLEWLTTLYENGLNGILADDMGVGKTIQCISLLCFLMENQINGPFLIVAPLSTVSNWCNEFKKFAPKVNVFKYIGDKNQRKKININKVCQSNNVIITSYELSIKDFNKFNKINDWKFLIVDEGHRLKNYECLLMKILKRLNTSNRLLLTGTPLQNNLGELWSLLNFILPDIFHDLELFEQWFNFNELTNLSNQISSDNNDKNLLDLKIQENLITSLHTILKPFILRRLKKDVIKDLPPKKEYLIHIPLSNLQKKIYKNALNNNLVQTLVEVYLKEFIIYNHHDLFPDTKVIEEFLHIKFKSTDDKNSIKRERNLKYNSLKDADENDEFEVEVIEIDDTPDAPLTLKEQQLSLLNSLYDKIFKEVKLLPLRNVVMQLRNICSSPYIYYEPFIPNEITKEKEGIFMKILFENSSKLKILNQLLKNLLPFNHKVLIFSQFTKMLDLLHDWLDYQKIEVCRLDGSTMQEDRDDAIKSFNDLKDNKQVFLLSTRAGGLGINLIAADTVILLDNDWNPQVDLQAIDRVHRIGQLNPVKIYRFLVRNSIEEILISKSYSKRFLEKLIIQMGEFKFNNFIERSENNDPNNTNTISELISLSKKFISESDDNNESSIQDFNYIFDDDINTEKSIPDNYLTDEEILELTSRDESIYQNNQNQNFPNITVFETVNNMEK</sequence>
<dbReference type="OrthoDB" id="5857104at2759"/>
<dbReference type="SMART" id="SM00490">
    <property type="entry name" value="HELICc"/>
    <property type="match status" value="1"/>
</dbReference>
<dbReference type="AlphaFoldDB" id="A0A1E4RGI2"/>
<name>A0A1E4RGI2_9ASCO</name>
<dbReference type="GO" id="GO:0005524">
    <property type="term" value="F:ATP binding"/>
    <property type="evidence" value="ECO:0007669"/>
    <property type="project" value="UniProtKB-KW"/>
</dbReference>
<evidence type="ECO:0000256" key="4">
    <source>
        <dbReference type="ARBA" id="ARBA00022801"/>
    </source>
</evidence>
<keyword evidence="5" id="KW-0347">Helicase</keyword>
<feature type="region of interest" description="Disordered" evidence="9">
    <location>
        <begin position="1"/>
        <end position="36"/>
    </location>
</feature>
<dbReference type="InterPro" id="IPR038718">
    <property type="entry name" value="SNF2-like_sf"/>
</dbReference>
<evidence type="ECO:0000256" key="9">
    <source>
        <dbReference type="SAM" id="MobiDB-lite"/>
    </source>
</evidence>
<evidence type="ECO:0000256" key="1">
    <source>
        <dbReference type="ARBA" id="ARBA00004123"/>
    </source>
</evidence>